<dbReference type="InterPro" id="IPR001128">
    <property type="entry name" value="Cyt_P450"/>
</dbReference>
<evidence type="ECO:0000256" key="3">
    <source>
        <dbReference type="RuleBase" id="RU000461"/>
    </source>
</evidence>
<dbReference type="Gene3D" id="1.10.630.10">
    <property type="entry name" value="Cytochrome P450"/>
    <property type="match status" value="1"/>
</dbReference>
<accession>A0A803LW80</accession>
<dbReference type="OMA" id="AWIPSAF"/>
<reference evidence="4" key="1">
    <citation type="journal article" date="2017" name="Nature">
        <title>The genome of Chenopodium quinoa.</title>
        <authorList>
            <person name="Jarvis D.E."/>
            <person name="Ho Y.S."/>
            <person name="Lightfoot D.J."/>
            <person name="Schmoeckel S.M."/>
            <person name="Li B."/>
            <person name="Borm T.J.A."/>
            <person name="Ohyanagi H."/>
            <person name="Mineta K."/>
            <person name="Michell C.T."/>
            <person name="Saber N."/>
            <person name="Kharbatia N.M."/>
            <person name="Rupper R.R."/>
            <person name="Sharp A.R."/>
            <person name="Dally N."/>
            <person name="Boughton B.A."/>
            <person name="Woo Y.H."/>
            <person name="Gao G."/>
            <person name="Schijlen E.G.W.M."/>
            <person name="Guo X."/>
            <person name="Momin A.A."/>
            <person name="Negrao S."/>
            <person name="Al-Babili S."/>
            <person name="Gehring C."/>
            <person name="Roessner U."/>
            <person name="Jung C."/>
            <person name="Murphy K."/>
            <person name="Arold S.T."/>
            <person name="Gojobori T."/>
            <person name="van der Linden C.G."/>
            <person name="van Loo E.N."/>
            <person name="Jellen E.N."/>
            <person name="Maughan P.J."/>
            <person name="Tester M."/>
        </authorList>
    </citation>
    <scope>NUCLEOTIDE SEQUENCE [LARGE SCALE GENOMIC DNA]</scope>
    <source>
        <strain evidence="4">cv. PI 614886</strain>
    </source>
</reference>
<keyword evidence="2 3" id="KW-0408">Iron</keyword>
<keyword evidence="3" id="KW-0560">Oxidoreductase</keyword>
<dbReference type="PROSITE" id="PS00086">
    <property type="entry name" value="CYTOCHROME_P450"/>
    <property type="match status" value="1"/>
</dbReference>
<dbReference type="PANTHER" id="PTHR47950:SF48">
    <property type="entry name" value="CYTOCHROME P450 FAMILY PROTEIN, EXPRESSED"/>
    <property type="match status" value="1"/>
</dbReference>
<dbReference type="GO" id="GO:0016705">
    <property type="term" value="F:oxidoreductase activity, acting on paired donors, with incorporation or reduction of molecular oxygen"/>
    <property type="evidence" value="ECO:0007669"/>
    <property type="project" value="InterPro"/>
</dbReference>
<evidence type="ECO:0008006" key="6">
    <source>
        <dbReference type="Google" id="ProtNLM"/>
    </source>
</evidence>
<evidence type="ECO:0000313" key="5">
    <source>
        <dbReference type="Proteomes" id="UP000596660"/>
    </source>
</evidence>
<proteinExistence type="inferred from homology"/>
<feature type="binding site" description="axial binding residue" evidence="2">
    <location>
        <position position="336"/>
    </location>
    <ligand>
        <name>heme</name>
        <dbReference type="ChEBI" id="CHEBI:30413"/>
    </ligand>
    <ligandPart>
        <name>Fe</name>
        <dbReference type="ChEBI" id="CHEBI:18248"/>
    </ligandPart>
</feature>
<comment type="cofactor">
    <cofactor evidence="2">
        <name>heme</name>
        <dbReference type="ChEBI" id="CHEBI:30413"/>
    </cofactor>
</comment>
<dbReference type="Gramene" id="AUR62019731-RA">
    <property type="protein sequence ID" value="AUR62019731-RA:cds"/>
    <property type="gene ID" value="AUR62019731"/>
</dbReference>
<dbReference type="Proteomes" id="UP000596660">
    <property type="component" value="Unplaced"/>
</dbReference>
<dbReference type="GO" id="GO:0005506">
    <property type="term" value="F:iron ion binding"/>
    <property type="evidence" value="ECO:0007669"/>
    <property type="project" value="InterPro"/>
</dbReference>
<dbReference type="GO" id="GO:0020037">
    <property type="term" value="F:heme binding"/>
    <property type="evidence" value="ECO:0007669"/>
    <property type="project" value="InterPro"/>
</dbReference>
<dbReference type="InterPro" id="IPR036396">
    <property type="entry name" value="Cyt_P450_sf"/>
</dbReference>
<reference evidence="4" key="2">
    <citation type="submission" date="2021-03" db="UniProtKB">
        <authorList>
            <consortium name="EnsemblPlants"/>
        </authorList>
    </citation>
    <scope>IDENTIFICATION</scope>
</reference>
<dbReference type="InterPro" id="IPR002401">
    <property type="entry name" value="Cyt_P450_E_grp-I"/>
</dbReference>
<keyword evidence="2 3" id="KW-0349">Heme</keyword>
<name>A0A803LW80_CHEQI</name>
<dbReference type="SUPFAM" id="SSF48264">
    <property type="entry name" value="Cytochrome P450"/>
    <property type="match status" value="1"/>
</dbReference>
<keyword evidence="5" id="KW-1185">Reference proteome</keyword>
<evidence type="ECO:0000313" key="4">
    <source>
        <dbReference type="EnsemblPlants" id="AUR62019731-RA:cds"/>
    </source>
</evidence>
<comment type="similarity">
    <text evidence="1 3">Belongs to the cytochrome P450 family.</text>
</comment>
<dbReference type="PANTHER" id="PTHR47950">
    <property type="entry name" value="CYTOCHROME P450, FAMILY 76, SUBFAMILY C, POLYPEPTIDE 5-RELATED"/>
    <property type="match status" value="1"/>
</dbReference>
<dbReference type="AlphaFoldDB" id="A0A803LW80"/>
<keyword evidence="2 3" id="KW-0479">Metal-binding</keyword>
<dbReference type="PRINTS" id="PR00463">
    <property type="entry name" value="EP450I"/>
</dbReference>
<organism evidence="4 5">
    <name type="scientific">Chenopodium quinoa</name>
    <name type="common">Quinoa</name>
    <dbReference type="NCBI Taxonomy" id="63459"/>
    <lineage>
        <taxon>Eukaryota</taxon>
        <taxon>Viridiplantae</taxon>
        <taxon>Streptophyta</taxon>
        <taxon>Embryophyta</taxon>
        <taxon>Tracheophyta</taxon>
        <taxon>Spermatophyta</taxon>
        <taxon>Magnoliopsida</taxon>
        <taxon>eudicotyledons</taxon>
        <taxon>Gunneridae</taxon>
        <taxon>Pentapetalae</taxon>
        <taxon>Caryophyllales</taxon>
        <taxon>Chenopodiaceae</taxon>
        <taxon>Chenopodioideae</taxon>
        <taxon>Atripliceae</taxon>
        <taxon>Chenopodium</taxon>
    </lineage>
</organism>
<protein>
    <recommendedName>
        <fullName evidence="6">Cytochrome P450</fullName>
    </recommendedName>
</protein>
<sequence>MLPNTTKPHKYFTELAKTHGPLMSLKLGSITAFVVSNTTLAQQVLLKNHDVFSTLYDLDAIQAHDHEKFSIGPLPASSPKWKVLRKIYNTRLLSDKMLEQMQNHRYRELEKLLCYVKECSQANIFVDVGQTVYDVSFNMLFDEIVDMRLKSRKDQVQRLGLYNDLLDVIFDVMEEQRDNISQDQLHHLLLDLLGAGKDTTSKTMEWAMAELLRNPIILRKLQEEIDGVMGKDNSTTILESHISKLPYLQAIVKETLRLHPSAPLLLPRKVEKDVEIDGFQLSKGAMLIINAWAIGRDPKTWFDPDSFIPDRFLGSEVSMQSQFNKLFTFGGGKKICPGISLATNMISLVLGNLIKSYDWKLDDVGELKQVLDMDDYYGITIKKAKSLRAIPIKRSS</sequence>
<dbReference type="Pfam" id="PF00067">
    <property type="entry name" value="p450"/>
    <property type="match status" value="1"/>
</dbReference>
<dbReference type="EnsemblPlants" id="AUR62019731-RA">
    <property type="protein sequence ID" value="AUR62019731-RA:cds"/>
    <property type="gene ID" value="AUR62019731"/>
</dbReference>
<dbReference type="InterPro" id="IPR017972">
    <property type="entry name" value="Cyt_P450_CS"/>
</dbReference>
<keyword evidence="3" id="KW-0503">Monooxygenase</keyword>
<dbReference type="GO" id="GO:0004497">
    <property type="term" value="F:monooxygenase activity"/>
    <property type="evidence" value="ECO:0007669"/>
    <property type="project" value="UniProtKB-KW"/>
</dbReference>
<evidence type="ECO:0000256" key="1">
    <source>
        <dbReference type="ARBA" id="ARBA00010617"/>
    </source>
</evidence>
<dbReference type="PRINTS" id="PR00385">
    <property type="entry name" value="P450"/>
</dbReference>
<evidence type="ECO:0000256" key="2">
    <source>
        <dbReference type="PIRSR" id="PIRSR602401-1"/>
    </source>
</evidence>